<keyword evidence="3 9" id="KW-0808">Transferase</keyword>
<dbReference type="Proteomes" id="UP000319014">
    <property type="component" value="Unassembled WGS sequence"/>
</dbReference>
<dbReference type="SUPFAM" id="SSF53448">
    <property type="entry name" value="Nucleotide-diphospho-sugar transferases"/>
    <property type="match status" value="1"/>
</dbReference>
<keyword evidence="10" id="KW-1185">Reference proteome</keyword>
<feature type="domain" description="Glycosyltransferase 2-like" evidence="8">
    <location>
        <begin position="8"/>
        <end position="168"/>
    </location>
</feature>
<evidence type="ECO:0000256" key="6">
    <source>
        <dbReference type="ARBA" id="ARBA00022989"/>
    </source>
</evidence>
<dbReference type="PANTHER" id="PTHR48090:SF3">
    <property type="entry name" value="UNDECAPRENYL-PHOSPHATE 4-DEOXY-4-FORMAMIDO-L-ARABINOSE TRANSFERASE"/>
    <property type="match status" value="1"/>
</dbReference>
<dbReference type="InterPro" id="IPR050256">
    <property type="entry name" value="Glycosyltransferase_2"/>
</dbReference>
<dbReference type="EMBL" id="FXTK01000017">
    <property type="protein sequence ID" value="SMO90335.1"/>
    <property type="molecule type" value="Genomic_DNA"/>
</dbReference>
<dbReference type="RefSeq" id="WP_142664214.1">
    <property type="nucleotide sequence ID" value="NZ_FXTK01000017.1"/>
</dbReference>
<dbReference type="InterPro" id="IPR029044">
    <property type="entry name" value="Nucleotide-diphossugar_trans"/>
</dbReference>
<organism evidence="9 10">
    <name type="scientific">Paracoccus laeviglucosivorans</name>
    <dbReference type="NCBI Taxonomy" id="1197861"/>
    <lineage>
        <taxon>Bacteria</taxon>
        <taxon>Pseudomonadati</taxon>
        <taxon>Pseudomonadota</taxon>
        <taxon>Alphaproteobacteria</taxon>
        <taxon>Rhodobacterales</taxon>
        <taxon>Paracoccaceae</taxon>
        <taxon>Paracoccus</taxon>
    </lineage>
</organism>
<reference evidence="9 10" key="1">
    <citation type="submission" date="2017-05" db="EMBL/GenBank/DDBJ databases">
        <authorList>
            <person name="Varghese N."/>
            <person name="Submissions S."/>
        </authorList>
    </citation>
    <scope>NUCLEOTIDE SEQUENCE [LARGE SCALE GENOMIC DNA]</scope>
    <source>
        <strain evidence="9 10">DSM 100094</strain>
    </source>
</reference>
<evidence type="ECO:0000259" key="8">
    <source>
        <dbReference type="Pfam" id="PF00535"/>
    </source>
</evidence>
<dbReference type="Gene3D" id="3.90.550.10">
    <property type="entry name" value="Spore Coat Polysaccharide Biosynthesis Protein SpsA, Chain A"/>
    <property type="match status" value="1"/>
</dbReference>
<dbReference type="GO" id="GO:0099621">
    <property type="term" value="F:undecaprenyl-phosphate 4-deoxy-4-formamido-L-arabinose transferase activity"/>
    <property type="evidence" value="ECO:0007669"/>
    <property type="project" value="TreeGrafter"/>
</dbReference>
<evidence type="ECO:0000313" key="10">
    <source>
        <dbReference type="Proteomes" id="UP000319014"/>
    </source>
</evidence>
<dbReference type="InterPro" id="IPR001173">
    <property type="entry name" value="Glyco_trans_2-like"/>
</dbReference>
<gene>
    <name evidence="9" type="ORF">SAMN06265221_11768</name>
</gene>
<dbReference type="Pfam" id="PF00535">
    <property type="entry name" value="Glycos_transf_2"/>
    <property type="match status" value="1"/>
</dbReference>
<dbReference type="FunFam" id="3.90.550.10:FF:000170">
    <property type="entry name" value="Dolichol-phosphate mannosyltransferase"/>
    <property type="match status" value="1"/>
</dbReference>
<evidence type="ECO:0000256" key="2">
    <source>
        <dbReference type="ARBA" id="ARBA00022676"/>
    </source>
</evidence>
<evidence type="ECO:0000256" key="5">
    <source>
        <dbReference type="ARBA" id="ARBA00022985"/>
    </source>
</evidence>
<evidence type="ECO:0000256" key="4">
    <source>
        <dbReference type="ARBA" id="ARBA00022692"/>
    </source>
</evidence>
<accession>A0A521F2C5</accession>
<dbReference type="PANTHER" id="PTHR48090">
    <property type="entry name" value="UNDECAPRENYL-PHOSPHATE 4-DEOXY-4-FORMAMIDO-L-ARABINOSE TRANSFERASE-RELATED"/>
    <property type="match status" value="1"/>
</dbReference>
<keyword evidence="7" id="KW-0472">Membrane</keyword>
<evidence type="ECO:0000313" key="9">
    <source>
        <dbReference type="EMBL" id="SMO90335.1"/>
    </source>
</evidence>
<dbReference type="CDD" id="cd04179">
    <property type="entry name" value="DPM_DPG-synthase_like"/>
    <property type="match status" value="1"/>
</dbReference>
<dbReference type="GO" id="GO:0005886">
    <property type="term" value="C:plasma membrane"/>
    <property type="evidence" value="ECO:0007669"/>
    <property type="project" value="TreeGrafter"/>
</dbReference>
<name>A0A521F2C5_9RHOB</name>
<keyword evidence="4" id="KW-0812">Transmembrane</keyword>
<evidence type="ECO:0000256" key="7">
    <source>
        <dbReference type="ARBA" id="ARBA00023136"/>
    </source>
</evidence>
<dbReference type="OrthoDB" id="9807795at2"/>
<dbReference type="AlphaFoldDB" id="A0A521F2C5"/>
<keyword evidence="2 9" id="KW-0328">Glycosyltransferase</keyword>
<keyword evidence="6" id="KW-1133">Transmembrane helix</keyword>
<proteinExistence type="predicted"/>
<protein>
    <submittedName>
        <fullName evidence="9">Dolichol-phosphate mannosyltransferase</fullName>
    </submittedName>
</protein>
<keyword evidence="5" id="KW-0448">Lipopolysaccharide biosynthesis</keyword>
<sequence length="250" mass="26961">MPQLNPITVVIPCHNEAGAIADLVAETFGALGPVCAEILVVDDGSTDGTAAALLRQFPDDPRLRLIRHGRCWGQSSAIRTGVRAATTAWIATLDGDGQNPPDQILTLIARLEQADAARVGLVQGQRRDRQDAGSRRLASVLANRIRNYCLHDTVADSGCGLKLFRRDAWLGLPFFNHIHRFTPAMMQREGWLVLVSPVTHRPRIAGASKYTNFRRAMVGIVDLAGAAWLIMRAGVPSTTLEGPGAANGES</sequence>
<keyword evidence="1" id="KW-1003">Cell membrane</keyword>
<dbReference type="GO" id="GO:0009103">
    <property type="term" value="P:lipopolysaccharide biosynthetic process"/>
    <property type="evidence" value="ECO:0007669"/>
    <property type="project" value="UniProtKB-KW"/>
</dbReference>
<evidence type="ECO:0000256" key="1">
    <source>
        <dbReference type="ARBA" id="ARBA00022475"/>
    </source>
</evidence>
<evidence type="ECO:0000256" key="3">
    <source>
        <dbReference type="ARBA" id="ARBA00022679"/>
    </source>
</evidence>